<gene>
    <name evidence="2" type="ORF">TGP89_290610</name>
</gene>
<dbReference type="Proteomes" id="UP000028828">
    <property type="component" value="Unassembled WGS sequence"/>
</dbReference>
<evidence type="ECO:0000256" key="1">
    <source>
        <dbReference type="SAM" id="SignalP"/>
    </source>
</evidence>
<dbReference type="AlphaFoldDB" id="A0A086J6S8"/>
<protein>
    <submittedName>
        <fullName evidence="2">Uncharacterized protein</fullName>
    </submittedName>
</protein>
<evidence type="ECO:0000313" key="3">
    <source>
        <dbReference type="Proteomes" id="UP000028828"/>
    </source>
</evidence>
<dbReference type="EMBL" id="AEYI02002560">
    <property type="protein sequence ID" value="KFG27846.1"/>
    <property type="molecule type" value="Genomic_DNA"/>
</dbReference>
<dbReference type="SUPFAM" id="SSF50729">
    <property type="entry name" value="PH domain-like"/>
    <property type="match status" value="1"/>
</dbReference>
<feature type="signal peptide" evidence="1">
    <location>
        <begin position="1"/>
        <end position="20"/>
    </location>
</feature>
<sequence length="191" mass="21150">MKSVLIFPLSLWVVGALAHAAIPLNIGEPCSRGHRGILFRVTDPTDFSQGCQVTAVLKKDCLQLFRGNKETARIALDAIETPVHIVPYHKTCLSIKPASRDAEILCCDNENCRDAWWMALSEQILCLHKGAMRNEVSGEPTVEEEEREVLEQVVEKPSEGGVTIHVEKSPEGVEPVLTVHPSFKQSDVHPH</sequence>
<proteinExistence type="predicted"/>
<feature type="chain" id="PRO_5001807817" evidence="1">
    <location>
        <begin position="21"/>
        <end position="191"/>
    </location>
</feature>
<evidence type="ECO:0000313" key="2">
    <source>
        <dbReference type="EMBL" id="KFG27846.1"/>
    </source>
</evidence>
<dbReference type="OrthoDB" id="361772at2759"/>
<dbReference type="VEuPathDB" id="ToxoDB:TGP89_290610"/>
<organism evidence="2 3">
    <name type="scientific">Toxoplasma gondii p89</name>
    <dbReference type="NCBI Taxonomy" id="943119"/>
    <lineage>
        <taxon>Eukaryota</taxon>
        <taxon>Sar</taxon>
        <taxon>Alveolata</taxon>
        <taxon>Apicomplexa</taxon>
        <taxon>Conoidasida</taxon>
        <taxon>Coccidia</taxon>
        <taxon>Eucoccidiorida</taxon>
        <taxon>Eimeriorina</taxon>
        <taxon>Sarcocystidae</taxon>
        <taxon>Toxoplasma</taxon>
    </lineage>
</organism>
<keyword evidence="1" id="KW-0732">Signal</keyword>
<accession>A0A086J6S8</accession>
<reference evidence="2 3" key="1">
    <citation type="submission" date="2014-03" db="EMBL/GenBank/DDBJ databases">
        <authorList>
            <person name="Sibley D."/>
            <person name="Venepally P."/>
            <person name="Karamycheva S."/>
            <person name="Hadjithomas M."/>
            <person name="Khan A."/>
            <person name="Brunk B."/>
            <person name="Roos D."/>
            <person name="Caler E."/>
            <person name="Lorenzi H."/>
        </authorList>
    </citation>
    <scope>NUCLEOTIDE SEQUENCE [LARGE SCALE GENOMIC DNA]</scope>
    <source>
        <strain evidence="3">p89</strain>
    </source>
</reference>
<name>A0A086J6S8_TOXGO</name>
<comment type="caution">
    <text evidence="2">The sequence shown here is derived from an EMBL/GenBank/DDBJ whole genome shotgun (WGS) entry which is preliminary data.</text>
</comment>